<dbReference type="InterPro" id="IPR020084">
    <property type="entry name" value="NUDIX_hydrolase_CS"/>
</dbReference>
<proteinExistence type="inferred from homology"/>
<keyword evidence="6" id="KW-0472">Membrane</keyword>
<keyword evidence="3" id="KW-0479">Metal-binding</keyword>
<feature type="transmembrane region" description="Helical" evidence="6">
    <location>
        <begin position="360"/>
        <end position="378"/>
    </location>
</feature>
<feature type="transmembrane region" description="Helical" evidence="6">
    <location>
        <begin position="472"/>
        <end position="492"/>
    </location>
</feature>
<dbReference type="GO" id="GO:0046872">
    <property type="term" value="F:metal ion binding"/>
    <property type="evidence" value="ECO:0007669"/>
    <property type="project" value="UniProtKB-KW"/>
</dbReference>
<comment type="caution">
    <text evidence="8">The sequence shown here is derived from an EMBL/GenBank/DDBJ whole genome shotgun (WGS) entry which is preliminary data.</text>
</comment>
<dbReference type="GO" id="GO:0016818">
    <property type="term" value="F:hydrolase activity, acting on acid anhydrides, in phosphorus-containing anhydrides"/>
    <property type="evidence" value="ECO:0007669"/>
    <property type="project" value="TreeGrafter"/>
</dbReference>
<organism evidence="8 9">
    <name type="scientific">Vibrio genomosp. F10 str. ZF-129</name>
    <dbReference type="NCBI Taxonomy" id="1187848"/>
    <lineage>
        <taxon>Bacteria</taxon>
        <taxon>Pseudomonadati</taxon>
        <taxon>Pseudomonadota</taxon>
        <taxon>Gammaproteobacteria</taxon>
        <taxon>Vibrionales</taxon>
        <taxon>Vibrionaceae</taxon>
        <taxon>Vibrio</taxon>
    </lineage>
</organism>
<feature type="transmembrane region" description="Helical" evidence="6">
    <location>
        <begin position="308"/>
        <end position="325"/>
    </location>
</feature>
<evidence type="ECO:0000256" key="3">
    <source>
        <dbReference type="ARBA" id="ARBA00022723"/>
    </source>
</evidence>
<dbReference type="SUPFAM" id="SSF55811">
    <property type="entry name" value="Nudix"/>
    <property type="match status" value="1"/>
</dbReference>
<dbReference type="InterPro" id="IPR036938">
    <property type="entry name" value="PAP2/HPO_sf"/>
</dbReference>
<dbReference type="GO" id="GO:0005737">
    <property type="term" value="C:cytoplasm"/>
    <property type="evidence" value="ECO:0007669"/>
    <property type="project" value="TreeGrafter"/>
</dbReference>
<dbReference type="CDD" id="cd02883">
    <property type="entry name" value="NUDIX_Hydrolase"/>
    <property type="match status" value="1"/>
</dbReference>
<sequence>MVSQYFIWKVFNVIKRILLLVLSSFALFFSTLLIAQESFAQESIIQKSVTQEMPDSIRGALCMVKANEKVVLVNEILTQQISLPGGTIDPGEPPSLTAQRETWEETGLVVTVGDVLGYTNTAVIYDCISDSEIIAYEYNNELDGNTMPIWFAPHYGIEVSSAMLLLPELLPNERYRYPEQWNDIKAMHQHATDQSVTFVSELIKAAPELNQSQLHWIVSMQQSVASLPSVILAAIELGNGLLNQLTKPWLLLIILPILYWRFGKEFNYKVFFAITATSLLCLVAQQGFAIPRPHAYIPAIDMYHSYGFGFPSLPIAIWFCIAGLVYKQIDDELKQRFVIGFLSLVLVVGLSQFYSGSAFIWDMLIGALLGILVAWHIIRLESKPDVDLMSVICSRGLWVAVSVGAVALTVIWPLPVFTSWIAITITMLGLVLSLERDKKTILFKQLLIIIAFLLSANQLLLFIASFVSYSSILSLMMESIRFPILIICYAGLVRKFSQ</sequence>
<dbReference type="Pfam" id="PF01569">
    <property type="entry name" value="PAP2"/>
    <property type="match status" value="1"/>
</dbReference>
<evidence type="ECO:0000313" key="8">
    <source>
        <dbReference type="EMBL" id="OEE30631.1"/>
    </source>
</evidence>
<feature type="transmembrane region" description="Helical" evidence="6">
    <location>
        <begin position="390"/>
        <end position="411"/>
    </location>
</feature>
<evidence type="ECO:0000259" key="7">
    <source>
        <dbReference type="PROSITE" id="PS51462"/>
    </source>
</evidence>
<dbReference type="SUPFAM" id="SSF48317">
    <property type="entry name" value="Acid phosphatase/Vanadium-dependent haloperoxidase"/>
    <property type="match status" value="1"/>
</dbReference>
<dbReference type="AlphaFoldDB" id="A0A1E5B9X6"/>
<comment type="similarity">
    <text evidence="2">Belongs to the Nudix hydrolase family.</text>
</comment>
<evidence type="ECO:0000256" key="1">
    <source>
        <dbReference type="ARBA" id="ARBA00001946"/>
    </source>
</evidence>
<dbReference type="InterPro" id="IPR000086">
    <property type="entry name" value="NUDIX_hydrolase_dom"/>
</dbReference>
<feature type="transmembrane region" description="Helical" evidence="6">
    <location>
        <begin position="245"/>
        <end position="263"/>
    </location>
</feature>
<dbReference type="PANTHER" id="PTHR43758">
    <property type="entry name" value="7,8-DIHYDRO-8-OXOGUANINE TRIPHOSPHATASE"/>
    <property type="match status" value="1"/>
</dbReference>
<evidence type="ECO:0000313" key="9">
    <source>
        <dbReference type="Proteomes" id="UP000094741"/>
    </source>
</evidence>
<feature type="transmembrane region" description="Helical" evidence="6">
    <location>
        <begin position="337"/>
        <end position="354"/>
    </location>
</feature>
<accession>A0A1E5B9X6</accession>
<dbReference type="InterPro" id="IPR015797">
    <property type="entry name" value="NUDIX_hydrolase-like_dom_sf"/>
</dbReference>
<dbReference type="CDD" id="cd01610">
    <property type="entry name" value="PAP2_like"/>
    <property type="match status" value="1"/>
</dbReference>
<keyword evidence="5" id="KW-0460">Magnesium</keyword>
<dbReference type="PROSITE" id="PS51462">
    <property type="entry name" value="NUDIX"/>
    <property type="match status" value="1"/>
</dbReference>
<feature type="transmembrane region" description="Helical" evidence="6">
    <location>
        <begin position="270"/>
        <end position="288"/>
    </location>
</feature>
<comment type="cofactor">
    <cofactor evidence="1">
        <name>Mg(2+)</name>
        <dbReference type="ChEBI" id="CHEBI:18420"/>
    </cofactor>
</comment>
<feature type="transmembrane region" description="Helical" evidence="6">
    <location>
        <begin position="417"/>
        <end position="434"/>
    </location>
</feature>
<feature type="domain" description="Nudix hydrolase" evidence="7">
    <location>
        <begin position="55"/>
        <end position="188"/>
    </location>
</feature>
<evidence type="ECO:0000256" key="5">
    <source>
        <dbReference type="ARBA" id="ARBA00022842"/>
    </source>
</evidence>
<gene>
    <name evidence="8" type="ORF">A1QO_14975</name>
</gene>
<dbReference type="Gene3D" id="3.90.79.10">
    <property type="entry name" value="Nucleoside Triphosphate Pyrophosphohydrolase"/>
    <property type="match status" value="1"/>
</dbReference>
<dbReference type="PANTHER" id="PTHR43758:SF8">
    <property type="entry name" value="8-OXO-DGTP DIPHOSPHATASE YTKD-RELATED"/>
    <property type="match status" value="1"/>
</dbReference>
<dbReference type="EMBL" id="AJYQ02000137">
    <property type="protein sequence ID" value="OEE30631.1"/>
    <property type="molecule type" value="Genomic_DNA"/>
</dbReference>
<reference evidence="8 9" key="1">
    <citation type="journal article" date="2012" name="Science">
        <title>Ecological populations of bacteria act as socially cohesive units of antibiotic production and resistance.</title>
        <authorList>
            <person name="Cordero O.X."/>
            <person name="Wildschutte H."/>
            <person name="Kirkup B."/>
            <person name="Proehl S."/>
            <person name="Ngo L."/>
            <person name="Hussain F."/>
            <person name="Le Roux F."/>
            <person name="Mincer T."/>
            <person name="Polz M.F."/>
        </authorList>
    </citation>
    <scope>NUCLEOTIDE SEQUENCE [LARGE SCALE GENOMIC DNA]</scope>
    <source>
        <strain evidence="8 9">ZF-129</strain>
    </source>
</reference>
<keyword evidence="6" id="KW-1133">Transmembrane helix</keyword>
<name>A0A1E5B9X6_9VIBR</name>
<evidence type="ECO:0000256" key="2">
    <source>
        <dbReference type="ARBA" id="ARBA00005582"/>
    </source>
</evidence>
<protein>
    <submittedName>
        <fullName evidence="8">DNA mismatch repair protein MutT</fullName>
    </submittedName>
</protein>
<dbReference type="RefSeq" id="WP_017038409.1">
    <property type="nucleotide sequence ID" value="NZ_AJYQ02000137.1"/>
</dbReference>
<dbReference type="Pfam" id="PF00293">
    <property type="entry name" value="NUDIX"/>
    <property type="match status" value="1"/>
</dbReference>
<dbReference type="eggNOG" id="COG0671">
    <property type="taxonomic scope" value="Bacteria"/>
</dbReference>
<keyword evidence="4" id="KW-0378">Hydrolase</keyword>
<keyword evidence="6" id="KW-0812">Transmembrane</keyword>
<dbReference type="Proteomes" id="UP000094741">
    <property type="component" value="Unassembled WGS sequence"/>
</dbReference>
<dbReference type="OrthoDB" id="5918940at2"/>
<dbReference type="InterPro" id="IPR000326">
    <property type="entry name" value="PAP2/HPO"/>
</dbReference>
<evidence type="ECO:0000256" key="4">
    <source>
        <dbReference type="ARBA" id="ARBA00022801"/>
    </source>
</evidence>
<dbReference type="PROSITE" id="PS00893">
    <property type="entry name" value="NUDIX_BOX"/>
    <property type="match status" value="1"/>
</dbReference>
<dbReference type="eggNOG" id="COG0494">
    <property type="taxonomic scope" value="Bacteria"/>
</dbReference>
<dbReference type="STRING" id="1187848.A1QO_14975"/>
<feature type="transmembrane region" description="Helical" evidence="6">
    <location>
        <begin position="446"/>
        <end position="466"/>
    </location>
</feature>
<evidence type="ECO:0000256" key="6">
    <source>
        <dbReference type="SAM" id="Phobius"/>
    </source>
</evidence>